<feature type="transmembrane region" description="Helical" evidence="1">
    <location>
        <begin position="12"/>
        <end position="40"/>
    </location>
</feature>
<keyword evidence="1" id="KW-0472">Membrane</keyword>
<evidence type="ECO:0000313" key="3">
    <source>
        <dbReference type="Proteomes" id="UP001055658"/>
    </source>
</evidence>
<organism evidence="2 3">
    <name type="scientific">Microbulbifer variabilis</name>
    <dbReference type="NCBI Taxonomy" id="266805"/>
    <lineage>
        <taxon>Bacteria</taxon>
        <taxon>Pseudomonadati</taxon>
        <taxon>Pseudomonadota</taxon>
        <taxon>Gammaproteobacteria</taxon>
        <taxon>Cellvibrionales</taxon>
        <taxon>Microbulbiferaceae</taxon>
        <taxon>Microbulbifer</taxon>
    </lineage>
</organism>
<reference evidence="2" key="1">
    <citation type="submission" date="2022-02" db="EMBL/GenBank/DDBJ databases">
        <title>Coral-associated bacteria.</title>
        <authorList>
            <person name="Tang K."/>
            <person name="Wang X."/>
        </authorList>
    </citation>
    <scope>NUCLEOTIDE SEQUENCE</scope>
    <source>
        <strain evidence="2">SCSIO 43006</strain>
    </source>
</reference>
<dbReference type="Proteomes" id="UP001055658">
    <property type="component" value="Chromosome"/>
</dbReference>
<accession>A0ABY4VI82</accession>
<evidence type="ECO:0000313" key="2">
    <source>
        <dbReference type="EMBL" id="USD23091.1"/>
    </source>
</evidence>
<keyword evidence="1" id="KW-1133">Transmembrane helix</keyword>
<proteinExistence type="predicted"/>
<feature type="transmembrane region" description="Helical" evidence="1">
    <location>
        <begin position="60"/>
        <end position="87"/>
    </location>
</feature>
<name>A0ABY4VI82_9GAMM</name>
<dbReference type="EMBL" id="CP092418">
    <property type="protein sequence ID" value="USD23091.1"/>
    <property type="molecule type" value="Genomic_DNA"/>
</dbReference>
<keyword evidence="3" id="KW-1185">Reference proteome</keyword>
<evidence type="ECO:0000256" key="1">
    <source>
        <dbReference type="SAM" id="Phobius"/>
    </source>
</evidence>
<sequence>MKLLWFLGIPYYIFVALIIGQMSKGAVWYLLLLVPLLLAYDKLSQVAYSSAVVHRGVSKVYFSAFWVLTQLVLISVVVGLVGSLVGINA</sequence>
<gene>
    <name evidence="2" type="ORF">MJO52_08140</name>
</gene>
<protein>
    <submittedName>
        <fullName evidence="2">Uncharacterized protein</fullName>
    </submittedName>
</protein>
<keyword evidence="1" id="KW-0812">Transmembrane</keyword>
<dbReference type="RefSeq" id="WP_252085442.1">
    <property type="nucleotide sequence ID" value="NZ_CP092418.1"/>
</dbReference>